<dbReference type="EMBL" id="JBHSZV010000005">
    <property type="protein sequence ID" value="MFC7060808.1"/>
    <property type="molecule type" value="Genomic_DNA"/>
</dbReference>
<name>A0ABW2EF80_9BACI</name>
<proteinExistence type="predicted"/>
<dbReference type="Proteomes" id="UP001596410">
    <property type="component" value="Unassembled WGS sequence"/>
</dbReference>
<keyword evidence="2" id="KW-1185">Reference proteome</keyword>
<evidence type="ECO:0000313" key="1">
    <source>
        <dbReference type="EMBL" id="MFC7060808.1"/>
    </source>
</evidence>
<dbReference type="RefSeq" id="WP_204707670.1">
    <property type="nucleotide sequence ID" value="NZ_JBHSZV010000005.1"/>
</dbReference>
<protein>
    <submittedName>
        <fullName evidence="1">Uncharacterized protein</fullName>
    </submittedName>
</protein>
<gene>
    <name evidence="1" type="ORF">ACFQIC_02840</name>
</gene>
<reference evidence="2" key="1">
    <citation type="journal article" date="2019" name="Int. J. Syst. Evol. Microbiol.">
        <title>The Global Catalogue of Microorganisms (GCM) 10K type strain sequencing project: providing services to taxonomists for standard genome sequencing and annotation.</title>
        <authorList>
            <consortium name="The Broad Institute Genomics Platform"/>
            <consortium name="The Broad Institute Genome Sequencing Center for Infectious Disease"/>
            <person name="Wu L."/>
            <person name="Ma J."/>
        </authorList>
    </citation>
    <scope>NUCLEOTIDE SEQUENCE [LARGE SCALE GENOMIC DNA]</scope>
    <source>
        <strain evidence="2">CGMCC 4.1621</strain>
    </source>
</reference>
<comment type="caution">
    <text evidence="1">The sequence shown here is derived from an EMBL/GenBank/DDBJ whole genome shotgun (WGS) entry which is preliminary data.</text>
</comment>
<accession>A0ABW2EF80</accession>
<organism evidence="1 2">
    <name type="scientific">Halobacillus seohaensis</name>
    <dbReference type="NCBI Taxonomy" id="447421"/>
    <lineage>
        <taxon>Bacteria</taxon>
        <taxon>Bacillati</taxon>
        <taxon>Bacillota</taxon>
        <taxon>Bacilli</taxon>
        <taxon>Bacillales</taxon>
        <taxon>Bacillaceae</taxon>
        <taxon>Halobacillus</taxon>
    </lineage>
</organism>
<sequence length="34" mass="3784">MVKAPALEKGYGDLMINWQGGKPCHGKVEHTFKL</sequence>
<evidence type="ECO:0000313" key="2">
    <source>
        <dbReference type="Proteomes" id="UP001596410"/>
    </source>
</evidence>